<evidence type="ECO:0000313" key="1">
    <source>
        <dbReference type="EMBL" id="SBS10518.1"/>
    </source>
</evidence>
<feature type="non-terminal residue" evidence="1">
    <location>
        <position position="1"/>
    </location>
</feature>
<feature type="non-terminal residue" evidence="1">
    <location>
        <position position="40"/>
    </location>
</feature>
<protein>
    <submittedName>
        <fullName evidence="1">Uncharacterized protein</fullName>
    </submittedName>
</protein>
<sequence length="40" mass="4602">KLVILCPNSNRQPRGDKCCTFVVVIVIIRRFLFNPPTVLM</sequence>
<organism evidence="1">
    <name type="scientific">Nothobranchius rachovii</name>
    <name type="common">bluefin notho</name>
    <dbReference type="NCBI Taxonomy" id="451742"/>
    <lineage>
        <taxon>Eukaryota</taxon>
        <taxon>Metazoa</taxon>
        <taxon>Chordata</taxon>
        <taxon>Craniata</taxon>
        <taxon>Vertebrata</taxon>
        <taxon>Euteleostomi</taxon>
        <taxon>Actinopterygii</taxon>
        <taxon>Neopterygii</taxon>
        <taxon>Teleostei</taxon>
        <taxon>Neoteleostei</taxon>
        <taxon>Acanthomorphata</taxon>
        <taxon>Ovalentaria</taxon>
        <taxon>Atherinomorphae</taxon>
        <taxon>Cyprinodontiformes</taxon>
        <taxon>Nothobranchiidae</taxon>
        <taxon>Nothobranchius</taxon>
    </lineage>
</organism>
<gene>
    <name evidence="1" type="primary">Nfu_g_1_002447</name>
</gene>
<dbReference type="AlphaFoldDB" id="A0A1A8RYZ8"/>
<reference evidence="1" key="2">
    <citation type="submission" date="2016-06" db="EMBL/GenBank/DDBJ databases">
        <title>The genome of a short-lived fish provides insights into sex chromosome evolution and the genetic control of aging.</title>
        <authorList>
            <person name="Reichwald K."/>
            <person name="Felder M."/>
            <person name="Petzold A."/>
            <person name="Koch P."/>
            <person name="Groth M."/>
            <person name="Platzer M."/>
        </authorList>
    </citation>
    <scope>NUCLEOTIDE SEQUENCE</scope>
    <source>
        <tissue evidence="1">Brain</tissue>
    </source>
</reference>
<accession>A0A1A8RYZ8</accession>
<reference evidence="1" key="1">
    <citation type="submission" date="2016-05" db="EMBL/GenBank/DDBJ databases">
        <authorList>
            <person name="Lavstsen T."/>
            <person name="Jespersen J.S."/>
        </authorList>
    </citation>
    <scope>NUCLEOTIDE SEQUENCE</scope>
    <source>
        <tissue evidence="1">Brain</tissue>
    </source>
</reference>
<dbReference type="EMBL" id="HAEI01010413">
    <property type="protein sequence ID" value="SBS10518.1"/>
    <property type="molecule type" value="Transcribed_RNA"/>
</dbReference>
<name>A0A1A8RYZ8_9TELE</name>
<proteinExistence type="predicted"/>